<comment type="caution">
    <text evidence="6">The sequence shown here is derived from an EMBL/GenBank/DDBJ whole genome shotgun (WGS) entry which is preliminary data.</text>
</comment>
<dbReference type="SUPFAM" id="SSF88946">
    <property type="entry name" value="Sigma2 domain of RNA polymerase sigma factors"/>
    <property type="match status" value="1"/>
</dbReference>
<dbReference type="InterPro" id="IPR013249">
    <property type="entry name" value="RNA_pol_sigma70_r4_t2"/>
</dbReference>
<dbReference type="NCBIfam" id="TIGR02937">
    <property type="entry name" value="sigma70-ECF"/>
    <property type="match status" value="1"/>
</dbReference>
<dbReference type="GO" id="GO:0006352">
    <property type="term" value="P:DNA-templated transcription initiation"/>
    <property type="evidence" value="ECO:0007669"/>
    <property type="project" value="InterPro"/>
</dbReference>
<evidence type="ECO:0000256" key="2">
    <source>
        <dbReference type="ARBA" id="ARBA00023015"/>
    </source>
</evidence>
<dbReference type="Gene3D" id="1.10.1740.10">
    <property type="match status" value="1"/>
</dbReference>
<comment type="similarity">
    <text evidence="1">Belongs to the sigma-70 factor family. ECF subfamily.</text>
</comment>
<dbReference type="RefSeq" id="WP_130487839.1">
    <property type="nucleotide sequence ID" value="NZ_CBCSEB010000020.1"/>
</dbReference>
<dbReference type="PANTHER" id="PTHR43133:SF63">
    <property type="entry name" value="RNA POLYMERASE SIGMA FACTOR FECI-RELATED"/>
    <property type="match status" value="1"/>
</dbReference>
<sequence length="251" mass="27207">MIMGQIAVLPPSRQACRTDVPGKGVAEGPLRRPREAVWERMFSTASGVGQGAVDAAQLAPLAAVQVPVAAAAAASGYTMAELREYLARHYETLSRQLAARVGGLDLAREALHEVWLRLSESMEQGGGLRQVERPGAYLARMAYHAAIDRLRQDEPLRGSPQGDEDYLQSLPDPSAGIEHIVAGRNALRVLVDSIDALPRRRQAIFVAIRLEALSHNEVARRFGLSLAVVRGELRKAHAHCAQALQWDGFGA</sequence>
<evidence type="ECO:0000256" key="4">
    <source>
        <dbReference type="ARBA" id="ARBA00023163"/>
    </source>
</evidence>
<dbReference type="Gene3D" id="1.10.10.10">
    <property type="entry name" value="Winged helix-like DNA-binding domain superfamily/Winged helix DNA-binding domain"/>
    <property type="match status" value="1"/>
</dbReference>
<dbReference type="EMBL" id="SGWZ01000008">
    <property type="protein sequence ID" value="RZS63780.1"/>
    <property type="molecule type" value="Genomic_DNA"/>
</dbReference>
<evidence type="ECO:0000313" key="7">
    <source>
        <dbReference type="Proteomes" id="UP000292039"/>
    </source>
</evidence>
<proteinExistence type="inferred from homology"/>
<evidence type="ECO:0000313" key="6">
    <source>
        <dbReference type="EMBL" id="RZS63780.1"/>
    </source>
</evidence>
<gene>
    <name evidence="6" type="ORF">EV679_3424</name>
</gene>
<protein>
    <submittedName>
        <fullName evidence="6">RNA polymerase sigma factor (Sigma-70 family)</fullName>
    </submittedName>
</protein>
<dbReference type="InterPro" id="IPR039425">
    <property type="entry name" value="RNA_pol_sigma-70-like"/>
</dbReference>
<keyword evidence="4" id="KW-0804">Transcription</keyword>
<dbReference type="OrthoDB" id="8847602at2"/>
<dbReference type="GO" id="GO:0016987">
    <property type="term" value="F:sigma factor activity"/>
    <property type="evidence" value="ECO:0007669"/>
    <property type="project" value="UniProtKB-KW"/>
</dbReference>
<dbReference type="Pfam" id="PF08281">
    <property type="entry name" value="Sigma70_r4_2"/>
    <property type="match status" value="1"/>
</dbReference>
<dbReference type="Proteomes" id="UP000292039">
    <property type="component" value="Unassembled WGS sequence"/>
</dbReference>
<evidence type="ECO:0000256" key="3">
    <source>
        <dbReference type="ARBA" id="ARBA00023082"/>
    </source>
</evidence>
<evidence type="ECO:0000259" key="5">
    <source>
        <dbReference type="Pfam" id="PF08281"/>
    </source>
</evidence>
<dbReference type="AlphaFoldDB" id="A0A4V2EYQ2"/>
<accession>A0A4V2EYQ2</accession>
<dbReference type="PANTHER" id="PTHR43133">
    <property type="entry name" value="RNA POLYMERASE ECF-TYPE SIGMA FACTO"/>
    <property type="match status" value="1"/>
</dbReference>
<dbReference type="InterPro" id="IPR013325">
    <property type="entry name" value="RNA_pol_sigma_r2"/>
</dbReference>
<dbReference type="InterPro" id="IPR036388">
    <property type="entry name" value="WH-like_DNA-bd_sf"/>
</dbReference>
<keyword evidence="2" id="KW-0805">Transcription regulation</keyword>
<evidence type="ECO:0000256" key="1">
    <source>
        <dbReference type="ARBA" id="ARBA00010641"/>
    </source>
</evidence>
<organism evidence="6 7">
    <name type="scientific">Kerstersia gyiorum</name>
    <dbReference type="NCBI Taxonomy" id="206506"/>
    <lineage>
        <taxon>Bacteria</taxon>
        <taxon>Pseudomonadati</taxon>
        <taxon>Pseudomonadota</taxon>
        <taxon>Betaproteobacteria</taxon>
        <taxon>Burkholderiales</taxon>
        <taxon>Alcaligenaceae</taxon>
        <taxon>Kerstersia</taxon>
    </lineage>
</organism>
<dbReference type="InterPro" id="IPR014284">
    <property type="entry name" value="RNA_pol_sigma-70_dom"/>
</dbReference>
<feature type="domain" description="RNA polymerase sigma factor 70 region 4 type 2" evidence="5">
    <location>
        <begin position="190"/>
        <end position="240"/>
    </location>
</feature>
<reference evidence="6 7" key="1">
    <citation type="submission" date="2019-02" db="EMBL/GenBank/DDBJ databases">
        <title>Genomic Encyclopedia of Type Strains, Phase IV (KMG-IV): sequencing the most valuable type-strain genomes for metagenomic binning, comparative biology and taxonomic classification.</title>
        <authorList>
            <person name="Goeker M."/>
        </authorList>
    </citation>
    <scope>NUCLEOTIDE SEQUENCE [LARGE SCALE GENOMIC DNA]</scope>
    <source>
        <strain evidence="6 7">DSM 16618</strain>
    </source>
</reference>
<dbReference type="SUPFAM" id="SSF88659">
    <property type="entry name" value="Sigma3 and sigma4 domains of RNA polymerase sigma factors"/>
    <property type="match status" value="1"/>
</dbReference>
<dbReference type="GO" id="GO:0003677">
    <property type="term" value="F:DNA binding"/>
    <property type="evidence" value="ECO:0007669"/>
    <property type="project" value="InterPro"/>
</dbReference>
<dbReference type="InterPro" id="IPR013324">
    <property type="entry name" value="RNA_pol_sigma_r3/r4-like"/>
</dbReference>
<keyword evidence="3" id="KW-0731">Sigma factor</keyword>
<name>A0A4V2EYQ2_9BURK</name>